<dbReference type="EMBL" id="POWF01000002">
    <property type="protein sequence ID" value="PNQ73630.1"/>
    <property type="molecule type" value="Genomic_DNA"/>
</dbReference>
<dbReference type="Pfam" id="PF00034">
    <property type="entry name" value="Cytochrom_C"/>
    <property type="match status" value="2"/>
</dbReference>
<dbReference type="SUPFAM" id="SSF46626">
    <property type="entry name" value="Cytochrome c"/>
    <property type="match status" value="2"/>
</dbReference>
<feature type="domain" description="Cytochrome c" evidence="6">
    <location>
        <begin position="48"/>
        <end position="150"/>
    </location>
</feature>
<organism evidence="7 8">
    <name type="scientific">Hanstruepera neustonica</name>
    <dbReference type="NCBI Taxonomy" id="1445657"/>
    <lineage>
        <taxon>Bacteria</taxon>
        <taxon>Pseudomonadati</taxon>
        <taxon>Bacteroidota</taxon>
        <taxon>Flavobacteriia</taxon>
        <taxon>Flavobacteriales</taxon>
        <taxon>Flavobacteriaceae</taxon>
        <taxon>Hanstruepera</taxon>
    </lineage>
</organism>
<name>A0A2K1E010_9FLAO</name>
<evidence type="ECO:0000256" key="1">
    <source>
        <dbReference type="ARBA" id="ARBA00022617"/>
    </source>
</evidence>
<dbReference type="PANTHER" id="PTHR35008">
    <property type="entry name" value="BLL4482 PROTEIN-RELATED"/>
    <property type="match status" value="1"/>
</dbReference>
<evidence type="ECO:0000313" key="7">
    <source>
        <dbReference type="EMBL" id="PNQ73630.1"/>
    </source>
</evidence>
<keyword evidence="3 4" id="KW-0408">Iron</keyword>
<dbReference type="AlphaFoldDB" id="A0A2K1E010"/>
<dbReference type="Proteomes" id="UP000236641">
    <property type="component" value="Unassembled WGS sequence"/>
</dbReference>
<keyword evidence="2 4" id="KW-0479">Metal-binding</keyword>
<evidence type="ECO:0000256" key="4">
    <source>
        <dbReference type="PROSITE-ProRule" id="PRU00433"/>
    </source>
</evidence>
<reference evidence="7 8" key="1">
    <citation type="submission" date="2018-01" db="EMBL/GenBank/DDBJ databases">
        <title>The draft genome of Hanstruepera neustonica JCM19743.</title>
        <authorList>
            <person name="He R.-H."/>
            <person name="Du Z.-J."/>
        </authorList>
    </citation>
    <scope>NUCLEOTIDE SEQUENCE [LARGE SCALE GENOMIC DNA]</scope>
    <source>
        <strain evidence="7 8">JCM19743</strain>
    </source>
</reference>
<dbReference type="PANTHER" id="PTHR35008:SF8">
    <property type="entry name" value="ALCOHOL DEHYDROGENASE CYTOCHROME C SUBUNIT"/>
    <property type="match status" value="1"/>
</dbReference>
<sequence>MKKLLKIIGIGLLAIVVLIGLGLLYIGMSDIPSYEVATIDYQVESTPESIERGKKLATMLCANCHMNKETRSLTGVRMLDAPPEFGDIYSANITQDKTYCIGEWTDGELVYLLRTGIKRDGQYSPPYMAKLPTIADEDINAIIAFLRSDDPMVAAKAVPDTPSNPSLLTKVLCRVAFKPFPMPTAKIELPNSTNTVALGKYLAHNLDCFSCHSADFKTNDFLNPELSKGYFGGGNKPLDLEGRVMLTSNLTPDKETGIGNWTQNDFIRAVKYGLKDGEHALSYPMTPYTQLTDNEAAAIFDYLQTIPPIHNKVERSVYE</sequence>
<evidence type="ECO:0000256" key="5">
    <source>
        <dbReference type="SAM" id="Phobius"/>
    </source>
</evidence>
<evidence type="ECO:0000259" key="6">
    <source>
        <dbReference type="PROSITE" id="PS51007"/>
    </source>
</evidence>
<dbReference type="RefSeq" id="WP_103051326.1">
    <property type="nucleotide sequence ID" value="NZ_POWF01000002.1"/>
</dbReference>
<keyword evidence="8" id="KW-1185">Reference proteome</keyword>
<evidence type="ECO:0000313" key="8">
    <source>
        <dbReference type="Proteomes" id="UP000236641"/>
    </source>
</evidence>
<accession>A0A2K1E010</accession>
<dbReference type="GO" id="GO:0009055">
    <property type="term" value="F:electron transfer activity"/>
    <property type="evidence" value="ECO:0007669"/>
    <property type="project" value="InterPro"/>
</dbReference>
<keyword evidence="5" id="KW-1133">Transmembrane helix</keyword>
<gene>
    <name evidence="7" type="ORF">C1T31_04635</name>
</gene>
<keyword evidence="1 4" id="KW-0349">Heme</keyword>
<proteinExistence type="predicted"/>
<dbReference type="InterPro" id="IPR036909">
    <property type="entry name" value="Cyt_c-like_dom_sf"/>
</dbReference>
<protein>
    <submittedName>
        <fullName evidence="7">Cytochrome c</fullName>
    </submittedName>
</protein>
<feature type="transmembrane region" description="Helical" evidence="5">
    <location>
        <begin position="7"/>
        <end position="28"/>
    </location>
</feature>
<dbReference type="InterPro" id="IPR009056">
    <property type="entry name" value="Cyt_c-like_dom"/>
</dbReference>
<evidence type="ECO:0000256" key="3">
    <source>
        <dbReference type="ARBA" id="ARBA00023004"/>
    </source>
</evidence>
<dbReference type="Gene3D" id="1.10.760.10">
    <property type="entry name" value="Cytochrome c-like domain"/>
    <property type="match status" value="2"/>
</dbReference>
<dbReference type="OrthoDB" id="9809720at2"/>
<comment type="caution">
    <text evidence="7">The sequence shown here is derived from an EMBL/GenBank/DDBJ whole genome shotgun (WGS) entry which is preliminary data.</text>
</comment>
<evidence type="ECO:0000256" key="2">
    <source>
        <dbReference type="ARBA" id="ARBA00022723"/>
    </source>
</evidence>
<keyword evidence="5" id="KW-0472">Membrane</keyword>
<dbReference type="GO" id="GO:0020037">
    <property type="term" value="F:heme binding"/>
    <property type="evidence" value="ECO:0007669"/>
    <property type="project" value="InterPro"/>
</dbReference>
<dbReference type="InterPro" id="IPR051459">
    <property type="entry name" value="Cytochrome_c-type_DH"/>
</dbReference>
<dbReference type="GO" id="GO:0046872">
    <property type="term" value="F:metal ion binding"/>
    <property type="evidence" value="ECO:0007669"/>
    <property type="project" value="UniProtKB-KW"/>
</dbReference>
<dbReference type="PROSITE" id="PS51007">
    <property type="entry name" value="CYTC"/>
    <property type="match status" value="2"/>
</dbReference>
<keyword evidence="5" id="KW-0812">Transmembrane</keyword>
<feature type="domain" description="Cytochrome c" evidence="6">
    <location>
        <begin position="194"/>
        <end position="307"/>
    </location>
</feature>